<dbReference type="InterPro" id="IPR029044">
    <property type="entry name" value="Nucleotide-diphossugar_trans"/>
</dbReference>
<evidence type="ECO:0000313" key="3">
    <source>
        <dbReference type="Proteomes" id="UP001501479"/>
    </source>
</evidence>
<proteinExistence type="predicted"/>
<keyword evidence="3" id="KW-1185">Reference proteome</keyword>
<dbReference type="PANTHER" id="PTHR32385">
    <property type="entry name" value="MANNOSYL PHOSPHORYLINOSITOL CERAMIDE SYNTHASE"/>
    <property type="match status" value="1"/>
</dbReference>
<dbReference type="SUPFAM" id="SSF53448">
    <property type="entry name" value="Nucleotide-diphospho-sugar transferases"/>
    <property type="match status" value="1"/>
</dbReference>
<evidence type="ECO:0000256" key="1">
    <source>
        <dbReference type="ARBA" id="ARBA00022679"/>
    </source>
</evidence>
<sequence>MKKLPMLIANRSIRLVGNIFKLLAYPFHFILPKFRFTIPEYSPAKLKLSTHSAIPRTIWQTNFTNKCTLPVYMNYLFNRLMSLNCDYRYVSTEARGEYLQKNAQKEVYDAYMRLTNGAAQADLWRLVVLNLEGGVYMDIDATLVWPLDKLIGEEDKAIYIKIDNNTRFTNYFIASAPENNDLEKAIENVLYNIEHYEPSMGVYHSTGPSVLDKLFSDRNDIHAKDRKYVCIQGSFTNEHFQYLDRPRSKWTHINPKDLVKQKEE</sequence>
<dbReference type="Proteomes" id="UP001501479">
    <property type="component" value="Unassembled WGS sequence"/>
</dbReference>
<accession>A0ABP7DWT1</accession>
<dbReference type="RefSeq" id="WP_344964176.1">
    <property type="nucleotide sequence ID" value="NZ_BAABDS010000026.1"/>
</dbReference>
<gene>
    <name evidence="2" type="ORF">GCM10022421_16870</name>
</gene>
<protein>
    <submittedName>
        <fullName evidence="2">Glycosyltransferase family 32 protein</fullName>
    </submittedName>
</protein>
<dbReference type="InterPro" id="IPR007577">
    <property type="entry name" value="GlycoTrfase_DXD_sugar-bd_CS"/>
</dbReference>
<dbReference type="Gene3D" id="3.90.550.20">
    <property type="match status" value="1"/>
</dbReference>
<organism evidence="2 3">
    <name type="scientific">Oceanisphaera sediminis</name>
    <dbReference type="NCBI Taxonomy" id="981381"/>
    <lineage>
        <taxon>Bacteria</taxon>
        <taxon>Pseudomonadati</taxon>
        <taxon>Pseudomonadota</taxon>
        <taxon>Gammaproteobacteria</taxon>
        <taxon>Aeromonadales</taxon>
        <taxon>Aeromonadaceae</taxon>
        <taxon>Oceanisphaera</taxon>
    </lineage>
</organism>
<reference evidence="3" key="1">
    <citation type="journal article" date="2019" name="Int. J. Syst. Evol. Microbiol.">
        <title>The Global Catalogue of Microorganisms (GCM) 10K type strain sequencing project: providing services to taxonomists for standard genome sequencing and annotation.</title>
        <authorList>
            <consortium name="The Broad Institute Genomics Platform"/>
            <consortium name="The Broad Institute Genome Sequencing Center for Infectious Disease"/>
            <person name="Wu L."/>
            <person name="Ma J."/>
        </authorList>
    </citation>
    <scope>NUCLEOTIDE SEQUENCE [LARGE SCALE GENOMIC DNA]</scope>
    <source>
        <strain evidence="3">JCM 17329</strain>
    </source>
</reference>
<comment type="caution">
    <text evidence="2">The sequence shown here is derived from an EMBL/GenBank/DDBJ whole genome shotgun (WGS) entry which is preliminary data.</text>
</comment>
<dbReference type="Pfam" id="PF04488">
    <property type="entry name" value="Gly_transf_sug"/>
    <property type="match status" value="1"/>
</dbReference>
<evidence type="ECO:0000313" key="2">
    <source>
        <dbReference type="EMBL" id="GAA3710178.1"/>
    </source>
</evidence>
<dbReference type="PANTHER" id="PTHR32385:SF15">
    <property type="entry name" value="INOSITOL PHOSPHOCERAMIDE MANNOSYLTRANSFERASE 1"/>
    <property type="match status" value="1"/>
</dbReference>
<dbReference type="EMBL" id="BAABDS010000026">
    <property type="protein sequence ID" value="GAA3710178.1"/>
    <property type="molecule type" value="Genomic_DNA"/>
</dbReference>
<dbReference type="InterPro" id="IPR051706">
    <property type="entry name" value="Glycosyltransferase_domain"/>
</dbReference>
<name>A0ABP7DWT1_9GAMM</name>
<keyword evidence="1" id="KW-0808">Transferase</keyword>